<dbReference type="PRINTS" id="PR00081">
    <property type="entry name" value="GDHRDH"/>
</dbReference>
<evidence type="ECO:0000313" key="3">
    <source>
        <dbReference type="Proteomes" id="UP001235712"/>
    </source>
</evidence>
<accession>A0ABT9PC67</accession>
<evidence type="ECO:0000313" key="2">
    <source>
        <dbReference type="EMBL" id="MDP9830304.1"/>
    </source>
</evidence>
<comment type="similarity">
    <text evidence="1">Belongs to the short-chain dehydrogenases/reductases (SDR) family.</text>
</comment>
<dbReference type="PROSITE" id="PS00061">
    <property type="entry name" value="ADH_SHORT"/>
    <property type="match status" value="1"/>
</dbReference>
<dbReference type="InterPro" id="IPR002347">
    <property type="entry name" value="SDR_fam"/>
</dbReference>
<organism evidence="2 3">
    <name type="scientific">Kineosporia succinea</name>
    <dbReference type="NCBI Taxonomy" id="84632"/>
    <lineage>
        <taxon>Bacteria</taxon>
        <taxon>Bacillati</taxon>
        <taxon>Actinomycetota</taxon>
        <taxon>Actinomycetes</taxon>
        <taxon>Kineosporiales</taxon>
        <taxon>Kineosporiaceae</taxon>
        <taxon>Kineosporia</taxon>
    </lineage>
</organism>
<dbReference type="InterPro" id="IPR020904">
    <property type="entry name" value="Sc_DH/Rdtase_CS"/>
</dbReference>
<reference evidence="2 3" key="1">
    <citation type="submission" date="2023-07" db="EMBL/GenBank/DDBJ databases">
        <title>Sequencing the genomes of 1000 actinobacteria strains.</title>
        <authorList>
            <person name="Klenk H.-P."/>
        </authorList>
    </citation>
    <scope>NUCLEOTIDE SEQUENCE [LARGE SCALE GENOMIC DNA]</scope>
    <source>
        <strain evidence="2 3">DSM 44388</strain>
    </source>
</reference>
<dbReference type="EC" id="1.1.1.100" evidence="2"/>
<dbReference type="CDD" id="cd05233">
    <property type="entry name" value="SDR_c"/>
    <property type="match status" value="1"/>
</dbReference>
<dbReference type="Pfam" id="PF13561">
    <property type="entry name" value="adh_short_C2"/>
    <property type="match status" value="1"/>
</dbReference>
<gene>
    <name evidence="2" type="ORF">J2S57_006053</name>
</gene>
<dbReference type="EMBL" id="JAUSQZ010000001">
    <property type="protein sequence ID" value="MDP9830304.1"/>
    <property type="molecule type" value="Genomic_DNA"/>
</dbReference>
<name>A0ABT9PC67_9ACTN</name>
<dbReference type="InterPro" id="IPR036291">
    <property type="entry name" value="NAD(P)-bd_dom_sf"/>
</dbReference>
<dbReference type="Gene3D" id="3.40.50.720">
    <property type="entry name" value="NAD(P)-binding Rossmann-like Domain"/>
    <property type="match status" value="1"/>
</dbReference>
<protein>
    <submittedName>
        <fullName evidence="2">3-oxoacyl-[acyl-carrier protein] reductase</fullName>
        <ecNumber evidence="2">1.1.1.100</ecNumber>
    </submittedName>
</protein>
<keyword evidence="2" id="KW-0560">Oxidoreductase</keyword>
<dbReference type="PRINTS" id="PR00080">
    <property type="entry name" value="SDRFAMILY"/>
</dbReference>
<sequence length="254" mass="26142">MAQNPVAVITGGASGIGQALAVEYARAGVDTVVGYFPGDPHDPHHTEEQVRAAGGSVRMLPADVRSSADCEALVTAAVGHYGRLDCVVANAGILRRTALADMSDERWDELLSVDLGGVMRVFRSAVPHLSAGSSLLAVSSITGGVFGASERSHYAAAKAGVVGLVRGLAVELGPRGIRVNALLPGLVETPQSLDATNSAGAETLARLAEGVPLRRTAQPEEIARVARFLTSPDASYITGTDIRVDGGITVVQPS</sequence>
<dbReference type="RefSeq" id="WP_307249344.1">
    <property type="nucleotide sequence ID" value="NZ_JAUSQZ010000001.1"/>
</dbReference>
<dbReference type="SUPFAM" id="SSF51735">
    <property type="entry name" value="NAD(P)-binding Rossmann-fold domains"/>
    <property type="match status" value="1"/>
</dbReference>
<dbReference type="Proteomes" id="UP001235712">
    <property type="component" value="Unassembled WGS sequence"/>
</dbReference>
<proteinExistence type="inferred from homology"/>
<evidence type="ECO:0000256" key="1">
    <source>
        <dbReference type="ARBA" id="ARBA00006484"/>
    </source>
</evidence>
<dbReference type="GO" id="GO:0004316">
    <property type="term" value="F:3-oxoacyl-[acyl-carrier-protein] reductase (NADPH) activity"/>
    <property type="evidence" value="ECO:0007669"/>
    <property type="project" value="UniProtKB-EC"/>
</dbReference>
<keyword evidence="3" id="KW-1185">Reference proteome</keyword>
<dbReference type="PANTHER" id="PTHR42760">
    <property type="entry name" value="SHORT-CHAIN DEHYDROGENASES/REDUCTASES FAMILY MEMBER"/>
    <property type="match status" value="1"/>
</dbReference>
<comment type="caution">
    <text evidence="2">The sequence shown here is derived from an EMBL/GenBank/DDBJ whole genome shotgun (WGS) entry which is preliminary data.</text>
</comment>